<accession>A0A0C2MWL5</accession>
<gene>
    <name evidence="1" type="ORF">RF11_01312</name>
</gene>
<dbReference type="AlphaFoldDB" id="A0A0C2MWL5"/>
<keyword evidence="2" id="KW-1185">Reference proteome</keyword>
<dbReference type="EMBL" id="JWZT01003645">
    <property type="protein sequence ID" value="KII66002.1"/>
    <property type="molecule type" value="Genomic_DNA"/>
</dbReference>
<protein>
    <submittedName>
        <fullName evidence="1">Uncharacterized protein</fullName>
    </submittedName>
</protein>
<reference evidence="1 2" key="1">
    <citation type="journal article" date="2014" name="Genome Biol. Evol.">
        <title>The genome of the myxosporean Thelohanellus kitauei shows adaptations to nutrient acquisition within its fish host.</title>
        <authorList>
            <person name="Yang Y."/>
            <person name="Xiong J."/>
            <person name="Zhou Z."/>
            <person name="Huo F."/>
            <person name="Miao W."/>
            <person name="Ran C."/>
            <person name="Liu Y."/>
            <person name="Zhang J."/>
            <person name="Feng J."/>
            <person name="Wang M."/>
            <person name="Wang M."/>
            <person name="Wang L."/>
            <person name="Yao B."/>
        </authorList>
    </citation>
    <scope>NUCLEOTIDE SEQUENCE [LARGE SCALE GENOMIC DNA]</scope>
    <source>
        <strain evidence="1">Wuqing</strain>
    </source>
</reference>
<dbReference type="Proteomes" id="UP000031668">
    <property type="component" value="Unassembled WGS sequence"/>
</dbReference>
<organism evidence="1 2">
    <name type="scientific">Thelohanellus kitauei</name>
    <name type="common">Myxosporean</name>
    <dbReference type="NCBI Taxonomy" id="669202"/>
    <lineage>
        <taxon>Eukaryota</taxon>
        <taxon>Metazoa</taxon>
        <taxon>Cnidaria</taxon>
        <taxon>Myxozoa</taxon>
        <taxon>Myxosporea</taxon>
        <taxon>Bivalvulida</taxon>
        <taxon>Platysporina</taxon>
        <taxon>Myxobolidae</taxon>
        <taxon>Thelohanellus</taxon>
    </lineage>
</organism>
<comment type="caution">
    <text evidence="1">The sequence shown here is derived from an EMBL/GenBank/DDBJ whole genome shotgun (WGS) entry which is preliminary data.</text>
</comment>
<name>A0A0C2MWL5_THEKT</name>
<proteinExistence type="predicted"/>
<evidence type="ECO:0000313" key="1">
    <source>
        <dbReference type="EMBL" id="KII66002.1"/>
    </source>
</evidence>
<evidence type="ECO:0000313" key="2">
    <source>
        <dbReference type="Proteomes" id="UP000031668"/>
    </source>
</evidence>
<sequence length="102" mass="12283">MNEIGIIYRYKNFLIAVSIHKFTQHKRPDRHDTTDRYSFTRVHDVNAPSNRANYYSNNDMMLVHYHFYIQAEEVYLTALTMPFSIFLFTRTPFNDRNDHSSN</sequence>